<dbReference type="PANTHER" id="PTHR11552">
    <property type="entry name" value="GLUCOSE-METHANOL-CHOLINE GMC OXIDOREDUCTASE"/>
    <property type="match status" value="1"/>
</dbReference>
<dbReference type="PANTHER" id="PTHR11552:SF78">
    <property type="entry name" value="GLUCOSE-METHANOL-CHOLINE OXIDOREDUCTASE N-TERMINAL DOMAIN-CONTAINING PROTEIN"/>
    <property type="match status" value="1"/>
</dbReference>
<dbReference type="Gene3D" id="3.30.560.10">
    <property type="entry name" value="Glucose Oxidase, domain 3"/>
    <property type="match status" value="1"/>
</dbReference>
<comment type="similarity">
    <text evidence="1">Belongs to the GMC oxidoreductase family.</text>
</comment>
<keyword evidence="4" id="KW-1185">Reference proteome</keyword>
<dbReference type="InterPro" id="IPR012132">
    <property type="entry name" value="GMC_OxRdtase"/>
</dbReference>
<evidence type="ECO:0000313" key="4">
    <source>
        <dbReference type="Proteomes" id="UP001283341"/>
    </source>
</evidence>
<dbReference type="GO" id="GO:0016614">
    <property type="term" value="F:oxidoreductase activity, acting on CH-OH group of donors"/>
    <property type="evidence" value="ECO:0007669"/>
    <property type="project" value="InterPro"/>
</dbReference>
<dbReference type="Proteomes" id="UP001283341">
    <property type="component" value="Unassembled WGS sequence"/>
</dbReference>
<sequence>GDPDILKIAGVPLVAASPGVGGRLRRPPDDSLLVPQLPQTGRNPRRALVYNRMGSPEELNRVNNPMLGWNGQEVQGRARPSDAEVAALGPAFVEAWNRDFEGQPNKPVAVFTAMAGFPGDPSLATGDPGLAMSVFTVYPLSRGHVHITGPKLDDPLDFEAGMLSDDVDVKKHLWMYEKQREVMRRMGCYRGEMAACHPPFAADSAARCVRFNEGVQGLAVDGKDIEHTAEDDQVIQRWIRENVGSGWHPLDACKMLPREQNGVVDAASLGVYGVGRLKVADMSIVPRNVTANTNNTALAIGEKAADIFIKELSSV</sequence>
<protein>
    <submittedName>
        <fullName evidence="3">GMC oxidoreductase-domain-containing protein</fullName>
    </submittedName>
</protein>
<gene>
    <name evidence="3" type="ORF">B0H66DRAFT_617983</name>
</gene>
<dbReference type="Gene3D" id="3.50.50.60">
    <property type="entry name" value="FAD/NAD(P)-binding domain"/>
    <property type="match status" value="1"/>
</dbReference>
<dbReference type="InterPro" id="IPR036188">
    <property type="entry name" value="FAD/NAD-bd_sf"/>
</dbReference>
<feature type="non-terminal residue" evidence="3">
    <location>
        <position position="1"/>
    </location>
</feature>
<proteinExistence type="inferred from homology"/>
<name>A0AAE0IKN0_9PEZI</name>
<dbReference type="SUPFAM" id="SSF54373">
    <property type="entry name" value="FAD-linked reductases, C-terminal domain"/>
    <property type="match status" value="1"/>
</dbReference>
<reference evidence="3" key="1">
    <citation type="journal article" date="2023" name="Mol. Phylogenet. Evol.">
        <title>Genome-scale phylogeny and comparative genomics of the fungal order Sordariales.</title>
        <authorList>
            <person name="Hensen N."/>
            <person name="Bonometti L."/>
            <person name="Westerberg I."/>
            <person name="Brannstrom I.O."/>
            <person name="Guillou S."/>
            <person name="Cros-Aarteil S."/>
            <person name="Calhoun S."/>
            <person name="Haridas S."/>
            <person name="Kuo A."/>
            <person name="Mondo S."/>
            <person name="Pangilinan J."/>
            <person name="Riley R."/>
            <person name="LaButti K."/>
            <person name="Andreopoulos B."/>
            <person name="Lipzen A."/>
            <person name="Chen C."/>
            <person name="Yan M."/>
            <person name="Daum C."/>
            <person name="Ng V."/>
            <person name="Clum A."/>
            <person name="Steindorff A."/>
            <person name="Ohm R.A."/>
            <person name="Martin F."/>
            <person name="Silar P."/>
            <person name="Natvig D.O."/>
            <person name="Lalanne C."/>
            <person name="Gautier V."/>
            <person name="Ament-Velasquez S.L."/>
            <person name="Kruys A."/>
            <person name="Hutchinson M.I."/>
            <person name="Powell A.J."/>
            <person name="Barry K."/>
            <person name="Miller A.N."/>
            <person name="Grigoriev I.V."/>
            <person name="Debuchy R."/>
            <person name="Gladieux P."/>
            <person name="Hiltunen Thoren M."/>
            <person name="Johannesson H."/>
        </authorList>
    </citation>
    <scope>NUCLEOTIDE SEQUENCE</scope>
    <source>
        <strain evidence="3">CBS 118394</strain>
    </source>
</reference>
<dbReference type="GO" id="GO:0050660">
    <property type="term" value="F:flavin adenine dinucleotide binding"/>
    <property type="evidence" value="ECO:0007669"/>
    <property type="project" value="InterPro"/>
</dbReference>
<dbReference type="AlphaFoldDB" id="A0AAE0IKN0"/>
<dbReference type="EMBL" id="JAUEDM010000002">
    <property type="protein sequence ID" value="KAK3326759.1"/>
    <property type="molecule type" value="Genomic_DNA"/>
</dbReference>
<comment type="caution">
    <text evidence="3">The sequence shown here is derived from an EMBL/GenBank/DDBJ whole genome shotgun (WGS) entry which is preliminary data.</text>
</comment>
<dbReference type="InterPro" id="IPR007867">
    <property type="entry name" value="GMC_OxRtase_C"/>
</dbReference>
<organism evidence="3 4">
    <name type="scientific">Apodospora peruviana</name>
    <dbReference type="NCBI Taxonomy" id="516989"/>
    <lineage>
        <taxon>Eukaryota</taxon>
        <taxon>Fungi</taxon>
        <taxon>Dikarya</taxon>
        <taxon>Ascomycota</taxon>
        <taxon>Pezizomycotina</taxon>
        <taxon>Sordariomycetes</taxon>
        <taxon>Sordariomycetidae</taxon>
        <taxon>Sordariales</taxon>
        <taxon>Lasiosphaeriaceae</taxon>
        <taxon>Apodospora</taxon>
    </lineage>
</organism>
<evidence type="ECO:0000259" key="2">
    <source>
        <dbReference type="Pfam" id="PF05199"/>
    </source>
</evidence>
<dbReference type="SUPFAM" id="SSF51905">
    <property type="entry name" value="FAD/NAD(P)-binding domain"/>
    <property type="match status" value="1"/>
</dbReference>
<accession>A0AAE0IKN0</accession>
<evidence type="ECO:0000256" key="1">
    <source>
        <dbReference type="ARBA" id="ARBA00010790"/>
    </source>
</evidence>
<feature type="domain" description="Glucose-methanol-choline oxidoreductase C-terminal" evidence="2">
    <location>
        <begin position="139"/>
        <end position="301"/>
    </location>
</feature>
<dbReference type="Pfam" id="PF05199">
    <property type="entry name" value="GMC_oxred_C"/>
    <property type="match status" value="1"/>
</dbReference>
<reference evidence="3" key="2">
    <citation type="submission" date="2023-06" db="EMBL/GenBank/DDBJ databases">
        <authorList>
            <consortium name="Lawrence Berkeley National Laboratory"/>
            <person name="Haridas S."/>
            <person name="Hensen N."/>
            <person name="Bonometti L."/>
            <person name="Westerberg I."/>
            <person name="Brannstrom I.O."/>
            <person name="Guillou S."/>
            <person name="Cros-Aarteil S."/>
            <person name="Calhoun S."/>
            <person name="Kuo A."/>
            <person name="Mondo S."/>
            <person name="Pangilinan J."/>
            <person name="Riley R."/>
            <person name="Labutti K."/>
            <person name="Andreopoulos B."/>
            <person name="Lipzen A."/>
            <person name="Chen C."/>
            <person name="Yanf M."/>
            <person name="Daum C."/>
            <person name="Ng V."/>
            <person name="Clum A."/>
            <person name="Steindorff A."/>
            <person name="Ohm R."/>
            <person name="Martin F."/>
            <person name="Silar P."/>
            <person name="Natvig D."/>
            <person name="Lalanne C."/>
            <person name="Gautier V."/>
            <person name="Ament-Velasquez S.L."/>
            <person name="Kruys A."/>
            <person name="Hutchinson M.I."/>
            <person name="Powell A.J."/>
            <person name="Barry K."/>
            <person name="Miller A.N."/>
            <person name="Grigoriev I.V."/>
            <person name="Debuchy R."/>
            <person name="Gladieux P."/>
            <person name="Thoren M.H."/>
            <person name="Johannesson H."/>
        </authorList>
    </citation>
    <scope>NUCLEOTIDE SEQUENCE</scope>
    <source>
        <strain evidence="3">CBS 118394</strain>
    </source>
</reference>
<evidence type="ECO:0000313" key="3">
    <source>
        <dbReference type="EMBL" id="KAK3326759.1"/>
    </source>
</evidence>